<evidence type="ECO:0000313" key="1">
    <source>
        <dbReference type="EMBL" id="KAG2554299.1"/>
    </source>
</evidence>
<comment type="caution">
    <text evidence="1">The sequence shown here is derived from an EMBL/GenBank/DDBJ whole genome shotgun (WGS) entry which is preliminary data.</text>
</comment>
<reference evidence="1" key="1">
    <citation type="submission" date="2020-05" db="EMBL/GenBank/DDBJ databases">
        <title>WGS assembly of Panicum virgatum.</title>
        <authorList>
            <person name="Lovell J.T."/>
            <person name="Jenkins J."/>
            <person name="Shu S."/>
            <person name="Juenger T.E."/>
            <person name="Schmutz J."/>
        </authorList>
    </citation>
    <scope>NUCLEOTIDE SEQUENCE</scope>
    <source>
        <strain evidence="1">AP13</strain>
    </source>
</reference>
<keyword evidence="2" id="KW-1185">Reference proteome</keyword>
<proteinExistence type="predicted"/>
<gene>
    <name evidence="1" type="ORF">PVAP13_9KG652200</name>
</gene>
<dbReference type="Proteomes" id="UP000823388">
    <property type="component" value="Chromosome 9K"/>
</dbReference>
<dbReference type="AlphaFoldDB" id="A0A8T0P0T1"/>
<dbReference type="EMBL" id="CM029053">
    <property type="protein sequence ID" value="KAG2554299.1"/>
    <property type="molecule type" value="Genomic_DNA"/>
</dbReference>
<evidence type="ECO:0000313" key="2">
    <source>
        <dbReference type="Proteomes" id="UP000823388"/>
    </source>
</evidence>
<protein>
    <submittedName>
        <fullName evidence="1">Uncharacterized protein</fullName>
    </submittedName>
</protein>
<sequence length="99" mass="11146">MLPKVTFSIDCVRLSRKRIHFGGAEDRPEALPSLQLQNQIPTLFFFFWIMNPKSLLEATILDQRRTNLSRVIGSISPHAWTSNSALKSEDTNSGACLTL</sequence>
<accession>A0A8T0P0T1</accession>
<organism evidence="1 2">
    <name type="scientific">Panicum virgatum</name>
    <name type="common">Blackwell switchgrass</name>
    <dbReference type="NCBI Taxonomy" id="38727"/>
    <lineage>
        <taxon>Eukaryota</taxon>
        <taxon>Viridiplantae</taxon>
        <taxon>Streptophyta</taxon>
        <taxon>Embryophyta</taxon>
        <taxon>Tracheophyta</taxon>
        <taxon>Spermatophyta</taxon>
        <taxon>Magnoliopsida</taxon>
        <taxon>Liliopsida</taxon>
        <taxon>Poales</taxon>
        <taxon>Poaceae</taxon>
        <taxon>PACMAD clade</taxon>
        <taxon>Panicoideae</taxon>
        <taxon>Panicodae</taxon>
        <taxon>Paniceae</taxon>
        <taxon>Panicinae</taxon>
        <taxon>Panicum</taxon>
        <taxon>Panicum sect. Hiantes</taxon>
    </lineage>
</organism>
<name>A0A8T0P0T1_PANVG</name>